<gene>
    <name evidence="2" type="ORF">BDP27DRAFT_1360562</name>
</gene>
<evidence type="ECO:0000256" key="1">
    <source>
        <dbReference type="SAM" id="Phobius"/>
    </source>
</evidence>
<organism evidence="2 3">
    <name type="scientific">Rhodocollybia butyracea</name>
    <dbReference type="NCBI Taxonomy" id="206335"/>
    <lineage>
        <taxon>Eukaryota</taxon>
        <taxon>Fungi</taxon>
        <taxon>Dikarya</taxon>
        <taxon>Basidiomycota</taxon>
        <taxon>Agaricomycotina</taxon>
        <taxon>Agaricomycetes</taxon>
        <taxon>Agaricomycetidae</taxon>
        <taxon>Agaricales</taxon>
        <taxon>Marasmiineae</taxon>
        <taxon>Omphalotaceae</taxon>
        <taxon>Rhodocollybia</taxon>
    </lineage>
</organism>
<evidence type="ECO:0000313" key="2">
    <source>
        <dbReference type="EMBL" id="KAF9073085.1"/>
    </source>
</evidence>
<dbReference type="EMBL" id="JADNRY010000020">
    <property type="protein sequence ID" value="KAF9073085.1"/>
    <property type="molecule type" value="Genomic_DNA"/>
</dbReference>
<keyword evidence="1" id="KW-0472">Membrane</keyword>
<comment type="caution">
    <text evidence="2">The sequence shown here is derived from an EMBL/GenBank/DDBJ whole genome shotgun (WGS) entry which is preliminary data.</text>
</comment>
<feature type="transmembrane region" description="Helical" evidence="1">
    <location>
        <begin position="42"/>
        <end position="62"/>
    </location>
</feature>
<proteinExistence type="predicted"/>
<keyword evidence="1" id="KW-1133">Transmembrane helix</keyword>
<dbReference type="AlphaFoldDB" id="A0A9P5Q2U0"/>
<keyword evidence="3" id="KW-1185">Reference proteome</keyword>
<protein>
    <submittedName>
        <fullName evidence="2">Uncharacterized protein</fullName>
    </submittedName>
</protein>
<sequence length="110" mass="12472">MYSEREHENSLKNITYPWNGGVGDLGPVREPELRRVELFSPLVYPVLQIILILLSLLTLGFIADSIDAERMTVIPSSDLVLRLMVVKLAFESLMDNDLAVPVPEVFPYDR</sequence>
<dbReference type="Proteomes" id="UP000772434">
    <property type="component" value="Unassembled WGS sequence"/>
</dbReference>
<accession>A0A9P5Q2U0</accession>
<reference evidence="2" key="1">
    <citation type="submission" date="2020-11" db="EMBL/GenBank/DDBJ databases">
        <authorList>
            <consortium name="DOE Joint Genome Institute"/>
            <person name="Ahrendt S."/>
            <person name="Riley R."/>
            <person name="Andreopoulos W."/>
            <person name="Labutti K."/>
            <person name="Pangilinan J."/>
            <person name="Ruiz-Duenas F.J."/>
            <person name="Barrasa J.M."/>
            <person name="Sanchez-Garcia M."/>
            <person name="Camarero S."/>
            <person name="Miyauchi S."/>
            <person name="Serrano A."/>
            <person name="Linde D."/>
            <person name="Babiker R."/>
            <person name="Drula E."/>
            <person name="Ayuso-Fernandez I."/>
            <person name="Pacheco R."/>
            <person name="Padilla G."/>
            <person name="Ferreira P."/>
            <person name="Barriuso J."/>
            <person name="Kellner H."/>
            <person name="Castanera R."/>
            <person name="Alfaro M."/>
            <person name="Ramirez L."/>
            <person name="Pisabarro A.G."/>
            <person name="Kuo A."/>
            <person name="Tritt A."/>
            <person name="Lipzen A."/>
            <person name="He G."/>
            <person name="Yan M."/>
            <person name="Ng V."/>
            <person name="Cullen D."/>
            <person name="Martin F."/>
            <person name="Rosso M.-N."/>
            <person name="Henrissat B."/>
            <person name="Hibbett D."/>
            <person name="Martinez A.T."/>
            <person name="Grigoriev I.V."/>
        </authorList>
    </citation>
    <scope>NUCLEOTIDE SEQUENCE</scope>
    <source>
        <strain evidence="2">AH 40177</strain>
    </source>
</reference>
<keyword evidence="1" id="KW-0812">Transmembrane</keyword>
<evidence type="ECO:0000313" key="3">
    <source>
        <dbReference type="Proteomes" id="UP000772434"/>
    </source>
</evidence>
<name>A0A9P5Q2U0_9AGAR</name>